<dbReference type="EMBL" id="AGNL01027779">
    <property type="protein sequence ID" value="EJK57589.1"/>
    <property type="molecule type" value="Genomic_DNA"/>
</dbReference>
<proteinExistence type="predicted"/>
<dbReference type="AlphaFoldDB" id="K0RYQ6"/>
<evidence type="ECO:0000256" key="1">
    <source>
        <dbReference type="SAM" id="MobiDB-lite"/>
    </source>
</evidence>
<accession>K0RYQ6</accession>
<organism evidence="2 3">
    <name type="scientific">Thalassiosira oceanica</name>
    <name type="common">Marine diatom</name>
    <dbReference type="NCBI Taxonomy" id="159749"/>
    <lineage>
        <taxon>Eukaryota</taxon>
        <taxon>Sar</taxon>
        <taxon>Stramenopiles</taxon>
        <taxon>Ochrophyta</taxon>
        <taxon>Bacillariophyta</taxon>
        <taxon>Coscinodiscophyceae</taxon>
        <taxon>Thalassiosirophycidae</taxon>
        <taxon>Thalassiosirales</taxon>
        <taxon>Thalassiosiraceae</taxon>
        <taxon>Thalassiosira</taxon>
    </lineage>
</organism>
<name>K0RYQ6_THAOC</name>
<sequence>MIRDGTQCFLCPALWEADYMLPGDEIETEKEGICPSNCNIKPFDASFSPRLHSCHYNDMASTTHSPPLLLLPPSSIDPTTDTQQQLSANAERCHQRAERAKYRRDGDTVDDVGQENAKGLGEASKPLKSPFA</sequence>
<comment type="caution">
    <text evidence="2">The sequence shown here is derived from an EMBL/GenBank/DDBJ whole genome shotgun (WGS) entry which is preliminary data.</text>
</comment>
<gene>
    <name evidence="2" type="ORF">THAOC_22351</name>
</gene>
<reference evidence="2 3" key="1">
    <citation type="journal article" date="2012" name="Genome Biol.">
        <title>Genome and low-iron response of an oceanic diatom adapted to chronic iron limitation.</title>
        <authorList>
            <person name="Lommer M."/>
            <person name="Specht M."/>
            <person name="Roy A.S."/>
            <person name="Kraemer L."/>
            <person name="Andreson R."/>
            <person name="Gutowska M.A."/>
            <person name="Wolf J."/>
            <person name="Bergner S.V."/>
            <person name="Schilhabel M.B."/>
            <person name="Klostermeier U.C."/>
            <person name="Beiko R.G."/>
            <person name="Rosenstiel P."/>
            <person name="Hippler M."/>
            <person name="Laroche J."/>
        </authorList>
    </citation>
    <scope>NUCLEOTIDE SEQUENCE [LARGE SCALE GENOMIC DNA]</scope>
    <source>
        <strain evidence="2 3">CCMP1005</strain>
    </source>
</reference>
<evidence type="ECO:0000313" key="2">
    <source>
        <dbReference type="EMBL" id="EJK57589.1"/>
    </source>
</evidence>
<dbReference type="Proteomes" id="UP000266841">
    <property type="component" value="Unassembled WGS sequence"/>
</dbReference>
<evidence type="ECO:0000313" key="3">
    <source>
        <dbReference type="Proteomes" id="UP000266841"/>
    </source>
</evidence>
<feature type="compositionally biased region" description="Basic and acidic residues" evidence="1">
    <location>
        <begin position="91"/>
        <end position="107"/>
    </location>
</feature>
<feature type="region of interest" description="Disordered" evidence="1">
    <location>
        <begin position="76"/>
        <end position="132"/>
    </location>
</feature>
<keyword evidence="3" id="KW-1185">Reference proteome</keyword>
<protein>
    <submittedName>
        <fullName evidence="2">Uncharacterized protein</fullName>
    </submittedName>
</protein>